<sequence length="156" mass="16915">MTPEELTAYLGQQIPLSRALGVRVELATPTRVLLRAPFAPNVNHQCTVFGGSASAVAILAAWSLMHVRLRTAGLCGELVIQRNSMEYLEPFAEEFVAEATLTDEGAWARFCRLYQRRGRARQSISATLHCRGRKVAAFEGAFVALARGAGGDKVPG</sequence>
<reference evidence="2" key="1">
    <citation type="submission" date="2021-01" db="EMBL/GenBank/DDBJ databases">
        <title>Modified the classification status of verrucomicrobia.</title>
        <authorList>
            <person name="Feng X."/>
        </authorList>
    </citation>
    <scope>NUCLEOTIDE SEQUENCE</scope>
    <source>
        <strain evidence="2">KCTC 12986</strain>
    </source>
</reference>
<dbReference type="InterPro" id="IPR029069">
    <property type="entry name" value="HotDog_dom_sf"/>
</dbReference>
<dbReference type="NCBIfam" id="TIGR02447">
    <property type="entry name" value="yiiD_Cterm"/>
    <property type="match status" value="1"/>
</dbReference>
<name>A0A934RRW8_9BACT</name>
<dbReference type="RefSeq" id="WP_200391779.1">
    <property type="nucleotide sequence ID" value="NZ_JAENIO010000022.1"/>
</dbReference>
<dbReference type="Gene3D" id="3.10.129.10">
    <property type="entry name" value="Hotdog Thioesterase"/>
    <property type="match status" value="1"/>
</dbReference>
<dbReference type="EMBL" id="JAENIO010000022">
    <property type="protein sequence ID" value="MBK1834343.1"/>
    <property type="molecule type" value="Genomic_DNA"/>
</dbReference>
<dbReference type="AlphaFoldDB" id="A0A934RRW8"/>
<keyword evidence="3" id="KW-1185">Reference proteome</keyword>
<comment type="caution">
    <text evidence="2">The sequence shown here is derived from an EMBL/GenBank/DDBJ whole genome shotgun (WGS) entry which is preliminary data.</text>
</comment>
<proteinExistence type="predicted"/>
<gene>
    <name evidence="2" type="ORF">JIN78_09755</name>
</gene>
<dbReference type="Pfam" id="PF09500">
    <property type="entry name" value="YiiD_C"/>
    <property type="match status" value="1"/>
</dbReference>
<evidence type="ECO:0000313" key="2">
    <source>
        <dbReference type="EMBL" id="MBK1834343.1"/>
    </source>
</evidence>
<organism evidence="2 3">
    <name type="scientific">Roseibacillus ishigakijimensis</name>
    <dbReference type="NCBI Taxonomy" id="454146"/>
    <lineage>
        <taxon>Bacteria</taxon>
        <taxon>Pseudomonadati</taxon>
        <taxon>Verrucomicrobiota</taxon>
        <taxon>Verrucomicrobiia</taxon>
        <taxon>Verrucomicrobiales</taxon>
        <taxon>Verrucomicrobiaceae</taxon>
        <taxon>Roseibacillus</taxon>
    </lineage>
</organism>
<feature type="domain" description="Thioesterase putative" evidence="1">
    <location>
        <begin position="4"/>
        <end position="145"/>
    </location>
</feature>
<evidence type="ECO:0000259" key="1">
    <source>
        <dbReference type="Pfam" id="PF09500"/>
    </source>
</evidence>
<dbReference type="SUPFAM" id="SSF54637">
    <property type="entry name" value="Thioesterase/thiol ester dehydrase-isomerase"/>
    <property type="match status" value="1"/>
</dbReference>
<dbReference type="InterPro" id="IPR012660">
    <property type="entry name" value="YiiD_C"/>
</dbReference>
<accession>A0A934RRW8</accession>
<protein>
    <submittedName>
        <fullName evidence="2">YiiD C-terminal domain-containing protein</fullName>
    </submittedName>
</protein>
<dbReference type="Proteomes" id="UP000604083">
    <property type="component" value="Unassembled WGS sequence"/>
</dbReference>
<evidence type="ECO:0000313" key="3">
    <source>
        <dbReference type="Proteomes" id="UP000604083"/>
    </source>
</evidence>